<organism evidence="2 3">
    <name type="scientific">Mesorhabditis spiculigera</name>
    <dbReference type="NCBI Taxonomy" id="96644"/>
    <lineage>
        <taxon>Eukaryota</taxon>
        <taxon>Metazoa</taxon>
        <taxon>Ecdysozoa</taxon>
        <taxon>Nematoda</taxon>
        <taxon>Chromadorea</taxon>
        <taxon>Rhabditida</taxon>
        <taxon>Rhabditina</taxon>
        <taxon>Rhabditomorpha</taxon>
        <taxon>Rhabditoidea</taxon>
        <taxon>Rhabditidae</taxon>
        <taxon>Mesorhabditinae</taxon>
        <taxon>Mesorhabditis</taxon>
    </lineage>
</organism>
<dbReference type="AlphaFoldDB" id="A0AA36FZK0"/>
<comment type="caution">
    <text evidence="2">The sequence shown here is derived from an EMBL/GenBank/DDBJ whole genome shotgun (WGS) entry which is preliminary data.</text>
</comment>
<feature type="region of interest" description="Disordered" evidence="1">
    <location>
        <begin position="189"/>
        <end position="211"/>
    </location>
</feature>
<accession>A0AA36FZK0</accession>
<feature type="compositionally biased region" description="Basic and acidic residues" evidence="1">
    <location>
        <begin position="479"/>
        <end position="494"/>
    </location>
</feature>
<feature type="region of interest" description="Disordered" evidence="1">
    <location>
        <begin position="310"/>
        <end position="337"/>
    </location>
</feature>
<dbReference type="EMBL" id="CATQJA010002626">
    <property type="protein sequence ID" value="CAJ0574096.1"/>
    <property type="molecule type" value="Genomic_DNA"/>
</dbReference>
<name>A0AA36FZK0_9BILA</name>
<evidence type="ECO:0000313" key="2">
    <source>
        <dbReference type="EMBL" id="CAJ0574096.1"/>
    </source>
</evidence>
<feature type="region of interest" description="Disordered" evidence="1">
    <location>
        <begin position="458"/>
        <end position="496"/>
    </location>
</feature>
<evidence type="ECO:0000313" key="3">
    <source>
        <dbReference type="Proteomes" id="UP001177023"/>
    </source>
</evidence>
<gene>
    <name evidence="2" type="ORF">MSPICULIGERA_LOCUS12437</name>
</gene>
<feature type="non-terminal residue" evidence="2">
    <location>
        <position position="839"/>
    </location>
</feature>
<keyword evidence="3" id="KW-1185">Reference proteome</keyword>
<feature type="region of interest" description="Disordered" evidence="1">
    <location>
        <begin position="606"/>
        <end position="625"/>
    </location>
</feature>
<protein>
    <submittedName>
        <fullName evidence="2">Uncharacterized protein</fullName>
    </submittedName>
</protein>
<evidence type="ECO:0000256" key="1">
    <source>
        <dbReference type="SAM" id="MobiDB-lite"/>
    </source>
</evidence>
<feature type="compositionally biased region" description="Basic and acidic residues" evidence="1">
    <location>
        <begin position="29"/>
        <end position="45"/>
    </location>
</feature>
<dbReference type="Proteomes" id="UP001177023">
    <property type="component" value="Unassembled WGS sequence"/>
</dbReference>
<feature type="compositionally biased region" description="Polar residues" evidence="1">
    <location>
        <begin position="193"/>
        <end position="207"/>
    </location>
</feature>
<feature type="region of interest" description="Disordered" evidence="1">
    <location>
        <begin position="1"/>
        <end position="168"/>
    </location>
</feature>
<reference evidence="2" key="1">
    <citation type="submission" date="2023-06" db="EMBL/GenBank/DDBJ databases">
        <authorList>
            <person name="Delattre M."/>
        </authorList>
    </citation>
    <scope>NUCLEOTIDE SEQUENCE</scope>
    <source>
        <strain evidence="2">AF72</strain>
    </source>
</reference>
<proteinExistence type="predicted"/>
<feature type="compositionally biased region" description="Basic and acidic residues" evidence="1">
    <location>
        <begin position="458"/>
        <end position="472"/>
    </location>
</feature>
<sequence>MPSGQARPFLRRGAGTTSKYKIDYPALKNKKDPQDLEDEMKRPEMHYASSPVRQRGTTTIHEEGSLKYNDAPRPMSSQGAGKTDSGRGSREGATPDENLNPAADHHSPGRLFGTPEYPPFQLPSPRANDSGLSNSVLDTPEANTPLLPKHREMVLDPDDTGTVSPTARRERVVSLNFVEPPVLRPVEDDAKTVASSTSQPVSSLGTNRSERVRDLRKLGKEAGREIRGLQDALDGRTSTLNGVSEITEYDDAGSVPSTIPGPSRISVPTYRVPTEDSNYLQRNFGSGYRPFADLVPLAGQSVRSSIANALPSQATRKPPPLQSRKNQVDSVDFRSLGAPRSSNGVEYANKANQLNSYQLAPLPKTTTASLGRYGDFLAQPKPLQRLAADMMTPEPRAKGRQQPDLRRAQQLCDTITSLDFARAEWDRRRKACEKRFDAEWAELIADRAELDERKKEFEERMQRETSNFEKLKKAQNRGANEKDKERDRQLDDAKQQNAKLFSQKTDIQNRLKKRDAELEAEKAARETERDRATRLQGRVEHLQQEVAQLRGRVATGRAVEDRTVAANARDMPRQQLQMRKSYGSGADSGFGSTQSLGSVAHRRPLSGKNVHWSDHNPIQPTAPPLPTMPSTSFDPENMSYFETTDGRFGKVRTFVSGHWTKETTTPCGCKFYEYHNGDRYWKGCGITVYYFLERGATEVALANGTVMRHYVDEQFEIFRTNGEMTLIRPDGTRTEMKRRQNGTFGTESYALARDPSRSTFNGRRPLNLHVAECDAWIWYDEGNVKINIDSSRLQIQLLAADDAGTIKHIQMNGDRKEKHQCVEWSAKARREARLRAAMI</sequence>